<accession>A0A4Y6PYU4</accession>
<dbReference type="InterPro" id="IPR036188">
    <property type="entry name" value="FAD/NAD-bd_sf"/>
</dbReference>
<keyword evidence="6" id="KW-0560">Oxidoreductase</keyword>
<dbReference type="PANTHER" id="PTHR10632">
    <property type="entry name" value="SULFIDE:QUINONE OXIDOREDUCTASE"/>
    <property type="match status" value="1"/>
</dbReference>
<organism evidence="8 9">
    <name type="scientific">Persicimonas caeni</name>
    <dbReference type="NCBI Taxonomy" id="2292766"/>
    <lineage>
        <taxon>Bacteria</taxon>
        <taxon>Deltaproteobacteria</taxon>
        <taxon>Bradymonadales</taxon>
        <taxon>Bradymonadaceae</taxon>
        <taxon>Persicimonas</taxon>
    </lineage>
</organism>
<evidence type="ECO:0000256" key="2">
    <source>
        <dbReference type="ARBA" id="ARBA00022630"/>
    </source>
</evidence>
<keyword evidence="4" id="KW-0274">FAD</keyword>
<keyword evidence="3" id="KW-0874">Quinone</keyword>
<accession>A0A5B8YAX9</accession>
<protein>
    <submittedName>
        <fullName evidence="8">NAD(P)/FAD-dependent oxidoreductase</fullName>
    </submittedName>
</protein>
<dbReference type="Proteomes" id="UP000315995">
    <property type="component" value="Chromosome"/>
</dbReference>
<evidence type="ECO:0000256" key="6">
    <source>
        <dbReference type="ARBA" id="ARBA00023002"/>
    </source>
</evidence>
<evidence type="ECO:0000256" key="1">
    <source>
        <dbReference type="ARBA" id="ARBA00001974"/>
    </source>
</evidence>
<dbReference type="GO" id="GO:0070224">
    <property type="term" value="F:sulfide:quinone oxidoreductase activity"/>
    <property type="evidence" value="ECO:0007669"/>
    <property type="project" value="TreeGrafter"/>
</dbReference>
<keyword evidence="2" id="KW-0285">Flavoprotein</keyword>
<dbReference type="Gene3D" id="3.50.50.60">
    <property type="entry name" value="FAD/NAD(P)-binding domain"/>
    <property type="match status" value="2"/>
</dbReference>
<evidence type="ECO:0000313" key="8">
    <source>
        <dbReference type="EMBL" id="QDG52905.1"/>
    </source>
</evidence>
<evidence type="ECO:0000256" key="5">
    <source>
        <dbReference type="ARBA" id="ARBA00022946"/>
    </source>
</evidence>
<dbReference type="FunFam" id="3.50.50.60:FF:000034">
    <property type="entry name" value="sulfide:quinone oxidoreductase, mitochondrial"/>
    <property type="match status" value="1"/>
</dbReference>
<dbReference type="InterPro" id="IPR023753">
    <property type="entry name" value="FAD/NAD-binding_dom"/>
</dbReference>
<name>A0A4Y6PYU4_PERCE</name>
<gene>
    <name evidence="8" type="ORF">FIV42_19805</name>
</gene>
<evidence type="ECO:0000313" key="9">
    <source>
        <dbReference type="Proteomes" id="UP000315995"/>
    </source>
</evidence>
<dbReference type="OrthoDB" id="9802771at2"/>
<dbReference type="AlphaFoldDB" id="A0A4Y6PYU4"/>
<evidence type="ECO:0000259" key="7">
    <source>
        <dbReference type="Pfam" id="PF07992"/>
    </source>
</evidence>
<dbReference type="SUPFAM" id="SSF51905">
    <property type="entry name" value="FAD/NAD(P)-binding domain"/>
    <property type="match status" value="2"/>
</dbReference>
<dbReference type="Pfam" id="PF07992">
    <property type="entry name" value="Pyr_redox_2"/>
    <property type="match status" value="1"/>
</dbReference>
<keyword evidence="5" id="KW-0809">Transit peptide</keyword>
<evidence type="ECO:0000256" key="3">
    <source>
        <dbReference type="ARBA" id="ARBA00022719"/>
    </source>
</evidence>
<proteinExistence type="predicted"/>
<reference evidence="8 9" key="1">
    <citation type="submission" date="2019-06" db="EMBL/GenBank/DDBJ databases">
        <title>Persicimonas caeni gen. nov., sp. nov., a predatory bacterium isolated from solar saltern.</title>
        <authorList>
            <person name="Wang S."/>
        </authorList>
    </citation>
    <scope>NUCLEOTIDE SEQUENCE [LARGE SCALE GENOMIC DNA]</scope>
    <source>
        <strain evidence="8 9">YN101</strain>
    </source>
</reference>
<keyword evidence="9" id="KW-1185">Reference proteome</keyword>
<sequence>MSTHHQVLIVGGGTAGITVASQLCELEDAPQVTIVEPKSVHYYQPIWTLVGAGVFDKEISVKPLEDYIPHGAEWIQDYVDEFDPANNAVTLQSGESLTYDYLVVAAGIQLNWDAIAGLEEALGKNGVCSNYSYETVDSTWETLQNFRGGNAVFTFPSTTIKCAGAPQKIMWLTEHYLERNGLRDKSQVIYASSTAGIFGVDKYKRALQKLVDKRDIVTHFKRNLVEVRADKKQAVFEDLDGGDQLVLDYDMLHVTPPQGPPDFIKNSPLANDGGWVDVDKYTTQHVEYPNVFSLGDCSGLPTSRTGAAIRKEAPVTVANLVAQMNGKPLDAKYDGYASCPLVTGYGRLILAEFDYDGNPTESFPFDQSRERYSMYAMKAYGLPEMYWHGMLRGRA</sequence>
<dbReference type="EMBL" id="CP041186">
    <property type="protein sequence ID" value="QDG52905.1"/>
    <property type="molecule type" value="Genomic_DNA"/>
</dbReference>
<dbReference type="RefSeq" id="WP_141199366.1">
    <property type="nucleotide sequence ID" value="NZ_CP041186.1"/>
</dbReference>
<dbReference type="GO" id="GO:0048038">
    <property type="term" value="F:quinone binding"/>
    <property type="evidence" value="ECO:0007669"/>
    <property type="project" value="UniProtKB-KW"/>
</dbReference>
<comment type="cofactor">
    <cofactor evidence="1">
        <name>FAD</name>
        <dbReference type="ChEBI" id="CHEBI:57692"/>
    </cofactor>
</comment>
<dbReference type="PANTHER" id="PTHR10632:SF2">
    <property type="entry name" value="SULFIDE:QUINONE OXIDOREDUCTASE, MITOCHONDRIAL"/>
    <property type="match status" value="1"/>
</dbReference>
<feature type="domain" description="FAD/NAD(P)-binding" evidence="7">
    <location>
        <begin position="6"/>
        <end position="121"/>
    </location>
</feature>
<evidence type="ECO:0000256" key="4">
    <source>
        <dbReference type="ARBA" id="ARBA00022827"/>
    </source>
</evidence>
<dbReference type="InterPro" id="IPR015904">
    <property type="entry name" value="Sulphide_quinone_reductase"/>
</dbReference>
<dbReference type="GO" id="GO:0071949">
    <property type="term" value="F:FAD binding"/>
    <property type="evidence" value="ECO:0007669"/>
    <property type="project" value="TreeGrafter"/>
</dbReference>
<dbReference type="GO" id="GO:0070221">
    <property type="term" value="P:sulfide oxidation, using sulfide:quinone oxidoreductase"/>
    <property type="evidence" value="ECO:0007669"/>
    <property type="project" value="TreeGrafter"/>
</dbReference>